<comment type="caution">
    <text evidence="1">The sequence shown here is derived from an EMBL/GenBank/DDBJ whole genome shotgun (WGS) entry which is preliminary data.</text>
</comment>
<reference evidence="1 2" key="1">
    <citation type="journal article" date="2012" name="J. Bacteriol.">
        <title>Draft Genome Sequence of the Extremely Halophilic Archaeon Halogranum salarium B-1T.</title>
        <authorList>
            <person name="Kim K.K."/>
            <person name="Lee K.C."/>
            <person name="Lee J.S."/>
        </authorList>
    </citation>
    <scope>NUCLEOTIDE SEQUENCE [LARGE SCALE GENOMIC DNA]</scope>
    <source>
        <strain evidence="1 2">B-1</strain>
    </source>
</reference>
<name>J3A3B7_9EURY</name>
<dbReference type="InterPro" id="IPR018644">
    <property type="entry name" value="DUF2071"/>
</dbReference>
<dbReference type="InterPro" id="IPR023375">
    <property type="entry name" value="ADC_dom_sf"/>
</dbReference>
<dbReference type="SUPFAM" id="SSF160104">
    <property type="entry name" value="Acetoacetate decarboxylase-like"/>
    <property type="match status" value="1"/>
</dbReference>
<dbReference type="Pfam" id="PF09844">
    <property type="entry name" value="DUF2071"/>
    <property type="match status" value="1"/>
</dbReference>
<evidence type="ECO:0000313" key="2">
    <source>
        <dbReference type="Proteomes" id="UP000007813"/>
    </source>
</evidence>
<dbReference type="OrthoDB" id="233478at2157"/>
<dbReference type="AlphaFoldDB" id="J3A3B7"/>
<dbReference type="eggNOG" id="arCOG04579">
    <property type="taxonomic scope" value="Archaea"/>
</dbReference>
<dbReference type="PANTHER" id="PTHR39186:SF1">
    <property type="entry name" value="DUF2071 DOMAIN-CONTAINING PROTEIN"/>
    <property type="match status" value="1"/>
</dbReference>
<protein>
    <recommendedName>
        <fullName evidence="3">DUF2071 domain-containing protein</fullName>
    </recommendedName>
</protein>
<dbReference type="Gene3D" id="2.40.400.10">
    <property type="entry name" value="Acetoacetate decarboxylase-like"/>
    <property type="match status" value="1"/>
</dbReference>
<dbReference type="PANTHER" id="PTHR39186">
    <property type="entry name" value="DUF2071 FAMILY PROTEIN"/>
    <property type="match status" value="1"/>
</dbReference>
<evidence type="ECO:0008006" key="3">
    <source>
        <dbReference type="Google" id="ProtNLM"/>
    </source>
</evidence>
<dbReference type="EMBL" id="ALJD01000004">
    <property type="protein sequence ID" value="EJN59868.1"/>
    <property type="molecule type" value="Genomic_DNA"/>
</dbReference>
<sequence>MTLEHVQMFPLSRLPVLTMTAEDVCCLHWPVDPDELSPRLPAPLDLSLFDGTAWLSVVAFRATGVRPRGLPSSRGRSFPELRLQTYVWHQGTPGRYFFSIDAGDRLVAHLFRLTSRMPYFAADSHIERDGRAIRVASRREQIGAPPATFETTVTVDGGTDGSGVLDGGDRDRWFVGHHRVFGAVGGTLWALDIDRETPSFRSATATIEENTLSEAAGVPSPTADPTVRYHRAWPMHASRPWRIRS</sequence>
<dbReference type="Proteomes" id="UP000007813">
    <property type="component" value="Unassembled WGS sequence"/>
</dbReference>
<gene>
    <name evidence="1" type="ORF">HSB1_20260</name>
</gene>
<evidence type="ECO:0000313" key="1">
    <source>
        <dbReference type="EMBL" id="EJN59868.1"/>
    </source>
</evidence>
<proteinExistence type="predicted"/>
<organism evidence="1 2">
    <name type="scientific">Halogranum salarium B-1</name>
    <dbReference type="NCBI Taxonomy" id="1210908"/>
    <lineage>
        <taxon>Archaea</taxon>
        <taxon>Methanobacteriati</taxon>
        <taxon>Methanobacteriota</taxon>
        <taxon>Stenosarchaea group</taxon>
        <taxon>Halobacteria</taxon>
        <taxon>Halobacteriales</taxon>
        <taxon>Haloferacaceae</taxon>
    </lineage>
</organism>
<dbReference type="RefSeq" id="WP_009367107.1">
    <property type="nucleotide sequence ID" value="NZ_ALJD01000004.1"/>
</dbReference>
<accession>J3A3B7</accession>